<keyword evidence="14" id="KW-1185">Reference proteome</keyword>
<keyword evidence="5 11" id="KW-0432">Leucine biosynthesis</keyword>
<feature type="binding site" evidence="11">
    <location>
        <position position="201"/>
    </location>
    <ligand>
        <name>Mn(2+)</name>
        <dbReference type="ChEBI" id="CHEBI:29035"/>
    </ligand>
</feature>
<evidence type="ECO:0000256" key="5">
    <source>
        <dbReference type="ARBA" id="ARBA00022430"/>
    </source>
</evidence>
<dbReference type="FunFam" id="1.10.238.260:FF:000001">
    <property type="entry name" value="2-isopropylmalate synthase"/>
    <property type="match status" value="1"/>
</dbReference>
<dbReference type="SMART" id="SM00917">
    <property type="entry name" value="LeuA_dimer"/>
    <property type="match status" value="1"/>
</dbReference>
<reference evidence="14" key="1">
    <citation type="submission" date="2017-11" db="EMBL/GenBank/DDBJ databases">
        <title>Complete Genome Sequence of Kyrpidia sp. Strain EA-1, a thermophilic, hydrogen-oxidizing Bacterium, isolated from the Azores.</title>
        <authorList>
            <person name="Reiner J.E."/>
            <person name="Lapp C.J."/>
            <person name="Bunk B."/>
            <person name="Gescher J."/>
        </authorList>
    </citation>
    <scope>NUCLEOTIDE SEQUENCE [LARGE SCALE GENOMIC DNA]</scope>
    <source>
        <strain evidence="14">EA-1</strain>
    </source>
</reference>
<dbReference type="PROSITE" id="PS50991">
    <property type="entry name" value="PYR_CT"/>
    <property type="match status" value="1"/>
</dbReference>
<comment type="pathway">
    <text evidence="1 11">Amino-acid biosynthesis; L-leucine biosynthesis; L-leucine from 3-methyl-2-oxobutanoate: step 1/4.</text>
</comment>
<evidence type="ECO:0000256" key="1">
    <source>
        <dbReference type="ARBA" id="ARBA00004689"/>
    </source>
</evidence>
<comment type="similarity">
    <text evidence="2 11">Belongs to the alpha-IPM synthase/homocitrate synthase family. LeuA type 1 subfamily.</text>
</comment>
<name>A0A2K8N810_9BACL</name>
<dbReference type="CDD" id="cd07940">
    <property type="entry name" value="DRE_TIM_IPMS"/>
    <property type="match status" value="1"/>
</dbReference>
<dbReference type="Gene3D" id="3.20.20.70">
    <property type="entry name" value="Aldolase class I"/>
    <property type="match status" value="1"/>
</dbReference>
<dbReference type="NCBIfam" id="NF002086">
    <property type="entry name" value="PRK00915.1-3"/>
    <property type="match status" value="1"/>
</dbReference>
<evidence type="ECO:0000256" key="11">
    <source>
        <dbReference type="HAMAP-Rule" id="MF_01025"/>
    </source>
</evidence>
<dbReference type="EMBL" id="CP024955">
    <property type="protein sequence ID" value="ATY85468.1"/>
    <property type="molecule type" value="Genomic_DNA"/>
</dbReference>
<gene>
    <name evidence="11" type="primary">leuA</name>
    <name evidence="13" type="ORF">CVV65_11460</name>
</gene>
<dbReference type="HAMAP" id="MF_01025">
    <property type="entry name" value="LeuA_type1"/>
    <property type="match status" value="1"/>
</dbReference>
<dbReference type="NCBIfam" id="NF002085">
    <property type="entry name" value="PRK00915.1-2"/>
    <property type="match status" value="1"/>
</dbReference>
<accession>A0A2K8N810</accession>
<feature type="binding site" evidence="11">
    <location>
        <position position="203"/>
    </location>
    <ligand>
        <name>Mn(2+)</name>
        <dbReference type="ChEBI" id="CHEBI:29035"/>
    </ligand>
</feature>
<feature type="binding site" evidence="11">
    <location>
        <position position="237"/>
    </location>
    <ligand>
        <name>Mn(2+)</name>
        <dbReference type="ChEBI" id="CHEBI:29035"/>
    </ligand>
</feature>
<dbReference type="InterPro" id="IPR036230">
    <property type="entry name" value="LeuA_allosteric_dom_sf"/>
</dbReference>
<dbReference type="PROSITE" id="PS00816">
    <property type="entry name" value="AIPM_HOMOCIT_SYNTH_2"/>
    <property type="match status" value="1"/>
</dbReference>
<organism evidence="13 14">
    <name type="scientific">Kyrpidia spormannii</name>
    <dbReference type="NCBI Taxonomy" id="2055160"/>
    <lineage>
        <taxon>Bacteria</taxon>
        <taxon>Bacillati</taxon>
        <taxon>Bacillota</taxon>
        <taxon>Bacilli</taxon>
        <taxon>Bacillales</taxon>
        <taxon>Alicyclobacillaceae</taxon>
        <taxon>Kyrpidia</taxon>
    </lineage>
</organism>
<dbReference type="KEGG" id="kyr:CVV65_11460"/>
<keyword evidence="6 11" id="KW-0028">Amino-acid biosynthesis</keyword>
<dbReference type="PROSITE" id="PS00815">
    <property type="entry name" value="AIPM_HOMOCIT_SYNTH_1"/>
    <property type="match status" value="1"/>
</dbReference>
<dbReference type="PANTHER" id="PTHR10277">
    <property type="entry name" value="HOMOCITRATE SYNTHASE-RELATED"/>
    <property type="match status" value="1"/>
</dbReference>
<dbReference type="OrthoDB" id="9804858at2"/>
<dbReference type="Pfam" id="PF22617">
    <property type="entry name" value="HCS_D2"/>
    <property type="match status" value="1"/>
</dbReference>
<feature type="region of interest" description="Regulatory domain" evidence="11">
    <location>
        <begin position="391"/>
        <end position="516"/>
    </location>
</feature>
<feature type="binding site" evidence="11">
    <location>
        <position position="13"/>
    </location>
    <ligand>
        <name>Mn(2+)</name>
        <dbReference type="ChEBI" id="CHEBI:29035"/>
    </ligand>
</feature>
<evidence type="ECO:0000256" key="10">
    <source>
        <dbReference type="ARBA" id="ARBA00023304"/>
    </source>
</evidence>
<dbReference type="GO" id="GO:0003985">
    <property type="term" value="F:acetyl-CoA C-acetyltransferase activity"/>
    <property type="evidence" value="ECO:0007669"/>
    <property type="project" value="UniProtKB-UniRule"/>
</dbReference>
<dbReference type="Proteomes" id="UP000231932">
    <property type="component" value="Chromosome"/>
</dbReference>
<evidence type="ECO:0000256" key="9">
    <source>
        <dbReference type="ARBA" id="ARBA00023211"/>
    </source>
</evidence>
<dbReference type="Pfam" id="PF00682">
    <property type="entry name" value="HMGL-like"/>
    <property type="match status" value="1"/>
</dbReference>
<dbReference type="EC" id="2.3.3.13" evidence="3 11"/>
<dbReference type="InterPro" id="IPR013785">
    <property type="entry name" value="Aldolase_TIM"/>
</dbReference>
<dbReference type="AlphaFoldDB" id="A0A2K8N810"/>
<dbReference type="NCBIfam" id="NF002088">
    <property type="entry name" value="PRK00915.1-5"/>
    <property type="match status" value="1"/>
</dbReference>
<dbReference type="GO" id="GO:0003852">
    <property type="term" value="F:2-isopropylmalate synthase activity"/>
    <property type="evidence" value="ECO:0007669"/>
    <property type="project" value="UniProtKB-UniRule"/>
</dbReference>
<dbReference type="GO" id="GO:0009098">
    <property type="term" value="P:L-leucine biosynthetic process"/>
    <property type="evidence" value="ECO:0007669"/>
    <property type="project" value="UniProtKB-UniRule"/>
</dbReference>
<comment type="subunit">
    <text evidence="11">Homodimer.</text>
</comment>
<dbReference type="SUPFAM" id="SSF110921">
    <property type="entry name" value="2-isopropylmalate synthase LeuA, allosteric (dimerisation) domain"/>
    <property type="match status" value="1"/>
</dbReference>
<evidence type="ECO:0000256" key="6">
    <source>
        <dbReference type="ARBA" id="ARBA00022605"/>
    </source>
</evidence>
<dbReference type="SUPFAM" id="SSF51569">
    <property type="entry name" value="Aldolase"/>
    <property type="match status" value="1"/>
</dbReference>
<dbReference type="InterPro" id="IPR005671">
    <property type="entry name" value="LeuA_bact_synth"/>
</dbReference>
<dbReference type="InterPro" id="IPR050073">
    <property type="entry name" value="2-IPM_HCS-like"/>
</dbReference>
<comment type="cofactor">
    <cofactor evidence="11">
        <name>Mn(2+)</name>
        <dbReference type="ChEBI" id="CHEBI:29035"/>
    </cofactor>
</comment>
<comment type="catalytic activity">
    <reaction evidence="11">
        <text>3-methyl-2-oxobutanoate + acetyl-CoA + H2O = (2S)-2-isopropylmalate + CoA + H(+)</text>
        <dbReference type="Rhea" id="RHEA:21524"/>
        <dbReference type="ChEBI" id="CHEBI:1178"/>
        <dbReference type="ChEBI" id="CHEBI:11851"/>
        <dbReference type="ChEBI" id="CHEBI:15377"/>
        <dbReference type="ChEBI" id="CHEBI:15378"/>
        <dbReference type="ChEBI" id="CHEBI:57287"/>
        <dbReference type="ChEBI" id="CHEBI:57288"/>
        <dbReference type="EC" id="2.3.3.13"/>
    </reaction>
</comment>
<dbReference type="Gene3D" id="1.10.238.260">
    <property type="match status" value="1"/>
</dbReference>
<evidence type="ECO:0000256" key="7">
    <source>
        <dbReference type="ARBA" id="ARBA00022679"/>
    </source>
</evidence>
<dbReference type="GO" id="GO:0005737">
    <property type="term" value="C:cytoplasm"/>
    <property type="evidence" value="ECO:0007669"/>
    <property type="project" value="UniProtKB-UniRule"/>
</dbReference>
<evidence type="ECO:0000256" key="8">
    <source>
        <dbReference type="ARBA" id="ARBA00022723"/>
    </source>
</evidence>
<evidence type="ECO:0000256" key="3">
    <source>
        <dbReference type="ARBA" id="ARBA00012973"/>
    </source>
</evidence>
<evidence type="ECO:0000256" key="4">
    <source>
        <dbReference type="ARBA" id="ARBA00018198"/>
    </source>
</evidence>
<evidence type="ECO:0000313" key="13">
    <source>
        <dbReference type="EMBL" id="ATY85468.1"/>
    </source>
</evidence>
<keyword evidence="10 11" id="KW-0100">Branched-chain amino acid biosynthesis</keyword>
<dbReference type="InterPro" id="IPR013709">
    <property type="entry name" value="2-isopropylmalate_synth_dimer"/>
</dbReference>
<keyword evidence="11" id="KW-0963">Cytoplasm</keyword>
<evidence type="ECO:0000313" key="14">
    <source>
        <dbReference type="Proteomes" id="UP000231932"/>
    </source>
</evidence>
<dbReference type="GO" id="GO:0030145">
    <property type="term" value="F:manganese ion binding"/>
    <property type="evidence" value="ECO:0007669"/>
    <property type="project" value="UniProtKB-UniRule"/>
</dbReference>
<protein>
    <recommendedName>
        <fullName evidence="4 11">2-isopropylmalate synthase</fullName>
        <ecNumber evidence="3 11">2.3.3.13</ecNumber>
    </recommendedName>
    <alternativeName>
        <fullName evidence="11">Alpha-IPM synthase</fullName>
    </alternativeName>
    <alternativeName>
        <fullName evidence="11">Alpha-isopropylmalate synthase</fullName>
    </alternativeName>
</protein>
<dbReference type="Pfam" id="PF08502">
    <property type="entry name" value="LeuA_dimer"/>
    <property type="match status" value="1"/>
</dbReference>
<dbReference type="FunFam" id="3.20.20.70:FF:000010">
    <property type="entry name" value="2-isopropylmalate synthase"/>
    <property type="match status" value="1"/>
</dbReference>
<dbReference type="UniPathway" id="UPA00048">
    <property type="reaction ID" value="UER00070"/>
</dbReference>
<dbReference type="FunFam" id="3.30.160.270:FF:000003">
    <property type="entry name" value="2-isopropylmalate synthase"/>
    <property type="match status" value="1"/>
</dbReference>
<keyword evidence="7 11" id="KW-0808">Transferase</keyword>
<dbReference type="InterPro" id="IPR000891">
    <property type="entry name" value="PYR_CT"/>
</dbReference>
<dbReference type="InterPro" id="IPR054691">
    <property type="entry name" value="LeuA/HCS_post-cat"/>
</dbReference>
<keyword evidence="8 11" id="KW-0479">Metal-binding</keyword>
<evidence type="ECO:0000259" key="12">
    <source>
        <dbReference type="PROSITE" id="PS50991"/>
    </source>
</evidence>
<proteinExistence type="inferred from homology"/>
<sequence>MRTIEVFDTTLRDGEQSPGINLSREEKLEIARQLGRLGVDVIEAGFAAASPGDFESVAEIAREVRGLTVCSLARSVQSDIDRAYEALRDAEDPRIHVFLATSDIHLQHKLRLTREQVLEQIDAAVRYAVKYMSNVEFSAEDAGRTDIDFLCQVAEVAIRAGAKVFNVPDTVGYLTPQEYAGKIRALRERVPGIEKIKLSSHCHDDLGMAVSNTLAGIEAGITQVEVTINGIGERAGNASLEEVVMALATRQDFYQAKTNIVLNQIYRTSRLVSKLTGFVVPPNKAIVGANAFAHESGIHQDGVLKEKLTYEIMKPETIGVAESKLVLGKHSGRHAFREKLTEMGYQLSDEEVNELFKRFKDLCDKKKTVTDDDIAALVDDSHTVERSDLYQLEYLHISAGNTAVPTATLRVRLADGTVVEEAAVGNGAVDAIYQAIDRVTGGATELVSYQIQSVTGGRDALGEVRVQVRQGEAVVSGRGVSTDVLEASAKAYLDAVNRLAAGQGRSAGAARVKAGV</sequence>
<dbReference type="InterPro" id="IPR002034">
    <property type="entry name" value="AIPM/Hcit_synth_CS"/>
</dbReference>
<keyword evidence="9 11" id="KW-0464">Manganese</keyword>
<dbReference type="NCBIfam" id="TIGR00973">
    <property type="entry name" value="leuA_bact"/>
    <property type="match status" value="1"/>
</dbReference>
<dbReference type="Gene3D" id="3.30.160.270">
    <property type="match status" value="1"/>
</dbReference>
<feature type="domain" description="Pyruvate carboxyltransferase" evidence="12">
    <location>
        <begin position="4"/>
        <end position="266"/>
    </location>
</feature>
<comment type="function">
    <text evidence="11">Catalyzes the condensation of the acetyl group of acetyl-CoA with 3-methyl-2-oxobutanoate (2-ketoisovalerate) to form 3-carboxy-3-hydroxy-4-methylpentanoate (2-isopropylmalate).</text>
</comment>
<dbReference type="PANTHER" id="PTHR10277:SF9">
    <property type="entry name" value="2-ISOPROPYLMALATE SYNTHASE 1, CHLOROPLASTIC-RELATED"/>
    <property type="match status" value="1"/>
</dbReference>
<evidence type="ECO:0000256" key="2">
    <source>
        <dbReference type="ARBA" id="ARBA00009396"/>
    </source>
</evidence>